<dbReference type="EMBL" id="JBHTEY010000001">
    <property type="protein sequence ID" value="MFC7612299.1"/>
    <property type="molecule type" value="Genomic_DNA"/>
</dbReference>
<accession>A0ABW2TGS0</accession>
<evidence type="ECO:0000313" key="5">
    <source>
        <dbReference type="Proteomes" id="UP001596512"/>
    </source>
</evidence>
<gene>
    <name evidence="2" type="ORF">ACFQV2_00060</name>
    <name evidence="3" type="ORF">ACFQV2_00210</name>
    <name evidence="4" type="ORF">ACFQV2_00315</name>
</gene>
<evidence type="ECO:0000256" key="1">
    <source>
        <dbReference type="SAM" id="MobiDB-lite"/>
    </source>
</evidence>
<evidence type="ECO:0000313" key="3">
    <source>
        <dbReference type="EMBL" id="MFC7612328.1"/>
    </source>
</evidence>
<feature type="compositionally biased region" description="Basic and acidic residues" evidence="1">
    <location>
        <begin position="177"/>
        <end position="195"/>
    </location>
</feature>
<reference evidence="2" key="3">
    <citation type="submission" date="2024-09" db="EMBL/GenBank/DDBJ databases">
        <authorList>
            <person name="Sun Q."/>
            <person name="Mori K."/>
        </authorList>
    </citation>
    <scope>NUCLEOTIDE SEQUENCE</scope>
    <source>
        <strain evidence="2">JCM 17695</strain>
    </source>
</reference>
<protein>
    <recommendedName>
        <fullName evidence="6">DUF4913 domain-containing protein</fullName>
    </recommendedName>
</protein>
<comment type="caution">
    <text evidence="2">The sequence shown here is derived from an EMBL/GenBank/DDBJ whole genome shotgun (WGS) entry which is preliminary data.</text>
</comment>
<dbReference type="Proteomes" id="UP001596512">
    <property type="component" value="Unassembled WGS sequence"/>
</dbReference>
<feature type="region of interest" description="Disordered" evidence="1">
    <location>
        <begin position="136"/>
        <end position="256"/>
    </location>
</feature>
<sequence>MSDTEYASRQSVAGLAREVEGLRRAWRPIPQRLDDLAKVVDGLAETAAHRTGAGQKVVAPSWFNLPDDLDKVAALIDELCGWVGTVFLRYPDAAAVLSDCWLWHPEVIEELVWLMHTWIAAYADEAASAVAAGTGTTATAPASSSASSRPSGHAPWRPTPAPRPHRGAAGRGRRGDRHLVVDRPRPGRACPDRRPPGRRRTGPDPMGRPPVSTEPEPGPELLGSVLTRVAHQLAQARTATDQHVDQQRPEREEQPR</sequence>
<proteinExistence type="predicted"/>
<organism evidence="2 5">
    <name type="scientific">Actinokineospora soli</name>
    <dbReference type="NCBI Taxonomy" id="1048753"/>
    <lineage>
        <taxon>Bacteria</taxon>
        <taxon>Bacillati</taxon>
        <taxon>Actinomycetota</taxon>
        <taxon>Actinomycetes</taxon>
        <taxon>Pseudonocardiales</taxon>
        <taxon>Pseudonocardiaceae</taxon>
        <taxon>Actinokineospora</taxon>
    </lineage>
</organism>
<evidence type="ECO:0008006" key="6">
    <source>
        <dbReference type="Google" id="ProtNLM"/>
    </source>
</evidence>
<reference evidence="2" key="1">
    <citation type="journal article" date="2014" name="Int. J. Syst. Evol. Microbiol.">
        <title>Complete genome of a new Firmicutes species belonging to the dominant human colonic microbiota ('Ruminococcus bicirculans') reveals two chromosomes and a selective capacity to utilize plant glucans.</title>
        <authorList>
            <consortium name="NISC Comparative Sequencing Program"/>
            <person name="Wegmann U."/>
            <person name="Louis P."/>
            <person name="Goesmann A."/>
            <person name="Henrissat B."/>
            <person name="Duncan S.H."/>
            <person name="Flint H.J."/>
        </authorList>
    </citation>
    <scope>NUCLEOTIDE SEQUENCE</scope>
    <source>
        <strain evidence="2">JCM 17695</strain>
    </source>
</reference>
<keyword evidence="5" id="KW-1185">Reference proteome</keyword>
<feature type="compositionally biased region" description="Basic and acidic residues" evidence="1">
    <location>
        <begin position="240"/>
        <end position="256"/>
    </location>
</feature>
<dbReference type="EMBL" id="JBHTEY010000001">
    <property type="protein sequence ID" value="MFC7612347.1"/>
    <property type="molecule type" value="Genomic_DNA"/>
</dbReference>
<name>A0ABW2TGS0_9PSEU</name>
<reference evidence="5" key="2">
    <citation type="journal article" date="2019" name="Int. J. Syst. Evol. Microbiol.">
        <title>The Global Catalogue of Microorganisms (GCM) 10K type strain sequencing project: providing services to taxonomists for standard genome sequencing and annotation.</title>
        <authorList>
            <consortium name="The Broad Institute Genomics Platform"/>
            <consortium name="The Broad Institute Genome Sequencing Center for Infectious Disease"/>
            <person name="Wu L."/>
            <person name="Ma J."/>
        </authorList>
    </citation>
    <scope>NUCLEOTIDE SEQUENCE [LARGE SCALE GENOMIC DNA]</scope>
    <source>
        <strain evidence="5">JCM 17695</strain>
    </source>
</reference>
<evidence type="ECO:0000313" key="2">
    <source>
        <dbReference type="EMBL" id="MFC7612299.1"/>
    </source>
</evidence>
<feature type="compositionally biased region" description="Basic residues" evidence="1">
    <location>
        <begin position="163"/>
        <end position="176"/>
    </location>
</feature>
<evidence type="ECO:0000313" key="4">
    <source>
        <dbReference type="EMBL" id="MFC7612347.1"/>
    </source>
</evidence>
<feature type="compositionally biased region" description="Low complexity" evidence="1">
    <location>
        <begin position="136"/>
        <end position="155"/>
    </location>
</feature>
<dbReference type="EMBL" id="JBHTEY010000001">
    <property type="protein sequence ID" value="MFC7612328.1"/>
    <property type="molecule type" value="Genomic_DNA"/>
</dbReference>